<name>A0A938B337_UNCTE</name>
<proteinExistence type="predicted"/>
<dbReference type="InterPro" id="IPR036259">
    <property type="entry name" value="MFS_trans_sf"/>
</dbReference>
<evidence type="ECO:0008006" key="4">
    <source>
        <dbReference type="Google" id="ProtNLM"/>
    </source>
</evidence>
<keyword evidence="1" id="KW-0472">Membrane</keyword>
<protein>
    <recommendedName>
        <fullName evidence="4">Major facilitator superfamily (MFS) profile domain-containing protein</fullName>
    </recommendedName>
</protein>
<keyword evidence="1" id="KW-1133">Transmembrane helix</keyword>
<comment type="caution">
    <text evidence="2">The sequence shown here is derived from an EMBL/GenBank/DDBJ whole genome shotgun (WGS) entry which is preliminary data.</text>
</comment>
<sequence>MLAAIGGGAAGPWVTGVLHDATGSYTLAFWLAIGCNALSAGAIWLAGPRQIRAVAGRVQR</sequence>
<accession>A0A938B337</accession>
<keyword evidence="1" id="KW-0812">Transmembrane</keyword>
<dbReference type="Proteomes" id="UP000712673">
    <property type="component" value="Unassembled WGS sequence"/>
</dbReference>
<evidence type="ECO:0000256" key="1">
    <source>
        <dbReference type="SAM" id="Phobius"/>
    </source>
</evidence>
<organism evidence="2 3">
    <name type="scientific">Tectimicrobiota bacterium</name>
    <dbReference type="NCBI Taxonomy" id="2528274"/>
    <lineage>
        <taxon>Bacteria</taxon>
        <taxon>Pseudomonadati</taxon>
        <taxon>Nitrospinota/Tectimicrobiota group</taxon>
        <taxon>Candidatus Tectimicrobiota</taxon>
    </lineage>
</organism>
<evidence type="ECO:0000313" key="3">
    <source>
        <dbReference type="Proteomes" id="UP000712673"/>
    </source>
</evidence>
<feature type="transmembrane region" description="Helical" evidence="1">
    <location>
        <begin position="27"/>
        <end position="47"/>
    </location>
</feature>
<dbReference type="EMBL" id="VGLS01000427">
    <property type="protein sequence ID" value="MBM3224881.1"/>
    <property type="molecule type" value="Genomic_DNA"/>
</dbReference>
<dbReference type="SUPFAM" id="SSF103473">
    <property type="entry name" value="MFS general substrate transporter"/>
    <property type="match status" value="1"/>
</dbReference>
<dbReference type="AlphaFoldDB" id="A0A938B337"/>
<gene>
    <name evidence="2" type="ORF">FJZ47_13910</name>
</gene>
<evidence type="ECO:0000313" key="2">
    <source>
        <dbReference type="EMBL" id="MBM3224881.1"/>
    </source>
</evidence>
<reference evidence="2" key="1">
    <citation type="submission" date="2019-03" db="EMBL/GenBank/DDBJ databases">
        <title>Lake Tanganyika Metagenome-Assembled Genomes (MAGs).</title>
        <authorList>
            <person name="Tran P."/>
        </authorList>
    </citation>
    <scope>NUCLEOTIDE SEQUENCE</scope>
    <source>
        <strain evidence="2">K_DeepCast_65m_m2_066</strain>
    </source>
</reference>